<dbReference type="EMBL" id="JAAIUW010000010">
    <property type="protein sequence ID" value="KAF7811875.1"/>
    <property type="molecule type" value="Genomic_DNA"/>
</dbReference>
<dbReference type="Gene3D" id="3.30.200.20">
    <property type="entry name" value="Phosphorylase Kinase, domain 1"/>
    <property type="match status" value="1"/>
</dbReference>
<organism evidence="2 3">
    <name type="scientific">Senna tora</name>
    <dbReference type="NCBI Taxonomy" id="362788"/>
    <lineage>
        <taxon>Eukaryota</taxon>
        <taxon>Viridiplantae</taxon>
        <taxon>Streptophyta</taxon>
        <taxon>Embryophyta</taxon>
        <taxon>Tracheophyta</taxon>
        <taxon>Spermatophyta</taxon>
        <taxon>Magnoliopsida</taxon>
        <taxon>eudicotyledons</taxon>
        <taxon>Gunneridae</taxon>
        <taxon>Pentapetalae</taxon>
        <taxon>rosids</taxon>
        <taxon>fabids</taxon>
        <taxon>Fabales</taxon>
        <taxon>Fabaceae</taxon>
        <taxon>Caesalpinioideae</taxon>
        <taxon>Cassia clade</taxon>
        <taxon>Senna</taxon>
    </lineage>
</organism>
<dbReference type="InterPro" id="IPR035896">
    <property type="entry name" value="AN1-like_Znf"/>
</dbReference>
<feature type="domain" description="Nucleotidyl transferase" evidence="1">
    <location>
        <begin position="198"/>
        <end position="240"/>
    </location>
</feature>
<reference evidence="2" key="1">
    <citation type="submission" date="2020-09" db="EMBL/GenBank/DDBJ databases">
        <title>Genome-Enabled Discovery of Anthraquinone Biosynthesis in Senna tora.</title>
        <authorList>
            <person name="Kang S.-H."/>
            <person name="Pandey R.P."/>
            <person name="Lee C.-M."/>
            <person name="Sim J.-S."/>
            <person name="Jeong J.-T."/>
            <person name="Choi B.-S."/>
            <person name="Jung M."/>
            <person name="Ginzburg D."/>
            <person name="Zhao K."/>
            <person name="Won S.Y."/>
            <person name="Oh T.-J."/>
            <person name="Yu Y."/>
            <person name="Kim N.-H."/>
            <person name="Lee O.R."/>
            <person name="Lee T.-H."/>
            <person name="Bashyal P."/>
            <person name="Kim T.-S."/>
            <person name="Lee W.-H."/>
            <person name="Kawkins C."/>
            <person name="Kim C.-K."/>
            <person name="Kim J.S."/>
            <person name="Ahn B.O."/>
            <person name="Rhee S.Y."/>
            <person name="Sohng J.K."/>
        </authorList>
    </citation>
    <scope>NUCLEOTIDE SEQUENCE</scope>
    <source>
        <tissue evidence="2">Leaf</tissue>
    </source>
</reference>
<dbReference type="InterPro" id="IPR011009">
    <property type="entry name" value="Kinase-like_dom_sf"/>
</dbReference>
<dbReference type="Pfam" id="PF00483">
    <property type="entry name" value="NTP_transferase"/>
    <property type="match status" value="1"/>
</dbReference>
<dbReference type="PANTHER" id="PTHR10634">
    <property type="entry name" value="AN1-TYPE ZINC FINGER PROTEIN"/>
    <property type="match status" value="1"/>
</dbReference>
<keyword evidence="3" id="KW-1185">Reference proteome</keyword>
<proteinExistence type="predicted"/>
<sequence length="272" mass="30300">MVVAFTVPQKLTIFAQKCYKDNILTLAKSSIEDITELTSSLSLTDDQDTIASETSEIENSETAQQSEKKKSNRCKSCNKKVGLTGFQCRCGDLFCGNIDTQKSILALEVYKAIDKETGEFVALKKLRFQFNFNSQRKLENHLATAKTEVRIVKKLNHENVIKLKALIFQSTQTETEVLIFFVSLTLAWINLGLPSHETHLNMQLVSCIFMGCSRASDYGLMKVDNSGWITEFTEKPKGPGLKAMSFFDANLALTDGTGFVLKLSDISLNAPL</sequence>
<dbReference type="InterPro" id="IPR050652">
    <property type="entry name" value="AN1_A20_ZnFinger"/>
</dbReference>
<evidence type="ECO:0000313" key="3">
    <source>
        <dbReference type="Proteomes" id="UP000634136"/>
    </source>
</evidence>
<evidence type="ECO:0000313" key="2">
    <source>
        <dbReference type="EMBL" id="KAF7811875.1"/>
    </source>
</evidence>
<accession>A0A834SZP2</accession>
<dbReference type="Proteomes" id="UP000634136">
    <property type="component" value="Unassembled WGS sequence"/>
</dbReference>
<dbReference type="SUPFAM" id="SSF56112">
    <property type="entry name" value="Protein kinase-like (PK-like)"/>
    <property type="match status" value="1"/>
</dbReference>
<dbReference type="AlphaFoldDB" id="A0A834SZP2"/>
<protein>
    <submittedName>
        <fullName evidence="2">Zinc finger A20 and AN1 domain-containing stress-associated protein 9 isoform X3</fullName>
    </submittedName>
</protein>
<evidence type="ECO:0000259" key="1">
    <source>
        <dbReference type="Pfam" id="PF00483"/>
    </source>
</evidence>
<name>A0A834SZP2_9FABA</name>
<gene>
    <name evidence="2" type="ORF">G2W53_032851</name>
</gene>
<dbReference type="OrthoDB" id="428577at2759"/>
<dbReference type="Gene3D" id="4.10.1110.10">
    <property type="entry name" value="AN1-like Zinc finger"/>
    <property type="match status" value="1"/>
</dbReference>
<dbReference type="SUPFAM" id="SSF118310">
    <property type="entry name" value="AN1-like Zinc finger"/>
    <property type="match status" value="1"/>
</dbReference>
<comment type="caution">
    <text evidence="2">The sequence shown here is derived from an EMBL/GenBank/DDBJ whole genome shotgun (WGS) entry which is preliminary data.</text>
</comment>
<dbReference type="InterPro" id="IPR005835">
    <property type="entry name" value="NTP_transferase_dom"/>
</dbReference>